<dbReference type="InterPro" id="IPR025263">
    <property type="entry name" value="YhdP_central"/>
</dbReference>
<dbReference type="HOGENOM" id="CLU_003522_1_0_6"/>
<evidence type="ECO:0000313" key="3">
    <source>
        <dbReference type="Proteomes" id="UP000004263"/>
    </source>
</evidence>
<evidence type="ECO:0000313" key="2">
    <source>
        <dbReference type="EMBL" id="EAT11097.1"/>
    </source>
</evidence>
<sequence>MKRTVLKQSLNSLNLFLVAAFLLMALYSAIGQQVFPYIGQYRQNLEQFLSEQLNSQVDIRSLSGDMNVLVPSIQMEGITIAGKSARQANLSIASIDAVLNPRLSLINLKPVFDRVRLSGLYLSLGDGEPTDSQNNPVGLKSLIQNLLLQQYLELNNVTVDFGDGRTVELDHVVMTGDGFHRLMTGSVVYGEEKSIRASLQLYSEGDPWDLSQFYARGNLDVANADVAYWLKNLFDLSTFESFSPSMNLGFEFKEGLLNYAKFNVSSPRVEMQDYANLKAVNTQFWVKQLSLNSWSIWFDKAKFNLKQEPWQFENFGLNLSRKGQDNRWQYYIQDIELSYLENLLYDLELMPETLDETLDSLRPQGNLRDANLIVNQSPSKETQYNFVARLNDIQLNPYKGAPGIKHVSGVVAANKDGGRVQFESDGAQFNFANIYEQALASTTSKGQVDWRIDQKSIRVTSQDLNIQLADLGRVSGGFDLLLNKASPANDQLLLNLALSNVPVAAHKRLVPKIAGENLTNWLDGALLGGTIQNGQLLLLSELQESDSQLQLELLLNAREGRLRYMDEWPSVQDIHGSVWVQNSKVLGRFEQGQSLGGELSNVSLSYDAEENWLAISSGVKGDSEELLAYFQDTPLKKVVNEQLQDWSITGQHETQLGLFIPLDEGEPIVDVATQIKQSDLSLQGLIFEQTAGSIYYSSSQGLSSNSIDTRLWQEDVRLNIVSDVSESGFSPEIRFDGTANMKGLKQWLSLSLLTPIEGRTNVSGSFYINRLQDGFTGIELSSQLKGLKVDAPKPYGKVENDEKPLKLSYRLNDRQEFRLSYADKLSLAMLLKDQSIFSGQVYLGATEAYIPTSQGLLVEGHLSHIPLDQWQQTWRSIDSASSNDTQVQANASFIKEIKVSTDRLSYKDDHVKDVQASIRPQAKGWRLDVTSPIITGRIDYESDQPLNLDLDYIHWPATVNSEKIDLEPQEDLFTNIDPKQVPALRLSVDEIFVGPTNYGSWSLDLDSDGQQIFINNIDGFIKKLSVKGSAQWQKARANQPPLTSVDLRLASNDVAGIQAAWRTKPVMDADSADAQLIVNWQGSPLQFNNETLNGSTTIRLRDGLFMETGDTGALNAFGILNFAAIGRRLRLDFSDLYQSGIHFDSVDVKANIDNGLIRIVDTLDINGPAADFSASGTVNLNTKELNQQLSVTFPVTSSLPFVAILAGFAPPVAASLFFGEKIVGDEIEKFTSATYDVKGTWDKPKLSLRKRFDNEIEGKQDKGFWFRMKRFFGLGDE</sequence>
<organism evidence="2 3">
    <name type="scientific">Bermanella marisrubri</name>
    <dbReference type="NCBI Taxonomy" id="207949"/>
    <lineage>
        <taxon>Bacteria</taxon>
        <taxon>Pseudomonadati</taxon>
        <taxon>Pseudomonadota</taxon>
        <taxon>Gammaproteobacteria</taxon>
        <taxon>Oceanospirillales</taxon>
        <taxon>Oceanospirillaceae</taxon>
        <taxon>Bermanella</taxon>
    </lineage>
</organism>
<dbReference type="AlphaFoldDB" id="Q1MYL9"/>
<dbReference type="Proteomes" id="UP000004263">
    <property type="component" value="Unassembled WGS sequence"/>
</dbReference>
<gene>
    <name evidence="2" type="ORF">RED65_07659</name>
</gene>
<dbReference type="PANTHER" id="PTHR38690:SF1">
    <property type="entry name" value="PROTEASE"/>
    <property type="match status" value="1"/>
</dbReference>
<dbReference type="NCBIfam" id="TIGR02099">
    <property type="entry name" value="YhdP family protein"/>
    <property type="match status" value="1"/>
</dbReference>
<dbReference type="InterPro" id="IPR011836">
    <property type="entry name" value="YhdP"/>
</dbReference>
<evidence type="ECO:0000259" key="1">
    <source>
        <dbReference type="Pfam" id="PF13116"/>
    </source>
</evidence>
<comment type="caution">
    <text evidence="2">The sequence shown here is derived from an EMBL/GenBank/DDBJ whole genome shotgun (WGS) entry which is preliminary data.</text>
</comment>
<dbReference type="EMBL" id="AAQH01000024">
    <property type="protein sequence ID" value="EAT11097.1"/>
    <property type="molecule type" value="Genomic_DNA"/>
</dbReference>
<dbReference type="STRING" id="207949.RED65_07659"/>
<keyword evidence="3" id="KW-1185">Reference proteome</keyword>
<accession>Q1MYL9</accession>
<dbReference type="RefSeq" id="WP_007018967.1">
    <property type="nucleotide sequence ID" value="NZ_CH724119.1"/>
</dbReference>
<protein>
    <recommendedName>
        <fullName evidence="1">YhdP central domain-containing protein</fullName>
    </recommendedName>
</protein>
<feature type="domain" description="YhdP central" evidence="1">
    <location>
        <begin position="4"/>
        <end position="1245"/>
    </location>
</feature>
<dbReference type="Pfam" id="PF13116">
    <property type="entry name" value="YhdP"/>
    <property type="match status" value="1"/>
</dbReference>
<dbReference type="OrthoDB" id="9762238at2"/>
<name>Q1MYL9_9GAMM</name>
<dbReference type="PANTHER" id="PTHR38690">
    <property type="entry name" value="PROTEASE-RELATED"/>
    <property type="match status" value="1"/>
</dbReference>
<reference evidence="2 3" key="1">
    <citation type="submission" date="2006-03" db="EMBL/GenBank/DDBJ databases">
        <authorList>
            <person name="Pinhassi J."/>
            <person name="Pedros-Alio C."/>
            <person name="Ferriera S."/>
            <person name="Johnson J."/>
            <person name="Kravitz S."/>
            <person name="Halpern A."/>
            <person name="Remington K."/>
            <person name="Beeson K."/>
            <person name="Tran B."/>
            <person name="Rogers Y.-H."/>
            <person name="Friedman R."/>
            <person name="Venter J.C."/>
        </authorList>
    </citation>
    <scope>NUCLEOTIDE SEQUENCE [LARGE SCALE GENOMIC DNA]</scope>
    <source>
        <strain evidence="2 3">RED65</strain>
    </source>
</reference>
<proteinExistence type="predicted"/>